<keyword evidence="3" id="KW-1185">Reference proteome</keyword>
<evidence type="ECO:0000313" key="3">
    <source>
        <dbReference type="Proteomes" id="UP000094622"/>
    </source>
</evidence>
<comment type="caution">
    <text evidence="2">The sequence shown here is derived from an EMBL/GenBank/DDBJ whole genome shotgun (WGS) entry which is preliminary data.</text>
</comment>
<accession>A0A1E3GQN8</accession>
<dbReference type="EMBL" id="MCRJ01000228">
    <property type="protein sequence ID" value="ODN66337.1"/>
    <property type="molecule type" value="Genomic_DNA"/>
</dbReference>
<feature type="region of interest" description="Disordered" evidence="1">
    <location>
        <begin position="347"/>
        <end position="410"/>
    </location>
</feature>
<organism evidence="2 3">
    <name type="scientific">Methylobrevis pamukkalensis</name>
    <dbReference type="NCBI Taxonomy" id="1439726"/>
    <lineage>
        <taxon>Bacteria</taxon>
        <taxon>Pseudomonadati</taxon>
        <taxon>Pseudomonadota</taxon>
        <taxon>Alphaproteobacteria</taxon>
        <taxon>Hyphomicrobiales</taxon>
        <taxon>Pleomorphomonadaceae</taxon>
        <taxon>Methylobrevis</taxon>
    </lineage>
</organism>
<feature type="compositionally biased region" description="Low complexity" evidence="1">
    <location>
        <begin position="360"/>
        <end position="379"/>
    </location>
</feature>
<dbReference type="Proteomes" id="UP000094622">
    <property type="component" value="Unassembled WGS sequence"/>
</dbReference>
<evidence type="ECO:0000256" key="1">
    <source>
        <dbReference type="SAM" id="MobiDB-lite"/>
    </source>
</evidence>
<gene>
    <name evidence="2" type="ORF">A6302_04446</name>
</gene>
<name>A0A1E3GQN8_9HYPH</name>
<reference evidence="2 3" key="1">
    <citation type="submission" date="2016-07" db="EMBL/GenBank/DDBJ databases">
        <title>Draft Genome Sequence of Methylobrevis pamukkalensis PK2.</title>
        <authorList>
            <person name="Vasilenko O.V."/>
            <person name="Doronina N.V."/>
            <person name="Shmareva M.N."/>
            <person name="Tarlachkov S.V."/>
            <person name="Mustakhimov I."/>
            <person name="Trotsenko Y.A."/>
        </authorList>
    </citation>
    <scope>NUCLEOTIDE SEQUENCE [LARGE SCALE GENOMIC DNA]</scope>
    <source>
        <strain evidence="2 3">PK2</strain>
    </source>
</reference>
<evidence type="ECO:0000313" key="2">
    <source>
        <dbReference type="EMBL" id="ODN66337.1"/>
    </source>
</evidence>
<proteinExistence type="predicted"/>
<dbReference type="AlphaFoldDB" id="A0A1E3GQN8"/>
<sequence>MERIEDMAARIEGIDPAGLTAELSAAMDRRLGDLAERVEALGSVADPETFAALERRLGDLAASVERRLERIGEATSGAVAALGRIENTPPRHDPAVAAQIAELATKIDQLMKAPPPAVELPALDIVEVRLEEIAARIGGIETATSGIADGDLPATLQRIERKLGEGDGGARIAALEGHIAGLVTAIDRMERLAPEDADAMERDLLALREEVARLPETVSETVGEEFRTLGGRIEAALRAAPAMAAPSGEVETRLGEILERLDARGGDDNRLAARAAEEALARFNGANGTAITGALKSLGTDLADLRSEFTTSRVRDLDLLESVYETLSLLSDNLQKGTLPGLALARGDSEAESAPGPAPGGFCPATTTPGARSSAALRPALPPARPRFRPNRPGPAPMPRTIRARAFSTT</sequence>
<protein>
    <submittedName>
        <fullName evidence="2">Uncharacterized protein</fullName>
    </submittedName>
</protein>